<dbReference type="EMBL" id="PUHP01000216">
    <property type="protein sequence ID" value="TQN71946.1"/>
    <property type="molecule type" value="Genomic_DNA"/>
</dbReference>
<protein>
    <submittedName>
        <fullName evidence="2">Uncharacterized protein</fullName>
    </submittedName>
</protein>
<feature type="compositionally biased region" description="Low complexity" evidence="1">
    <location>
        <begin position="28"/>
        <end position="69"/>
    </location>
</feature>
<evidence type="ECO:0000313" key="3">
    <source>
        <dbReference type="Proteomes" id="UP000326340"/>
    </source>
</evidence>
<organism evidence="2 3">
    <name type="scientific">Colletotrichum shisoi</name>
    <dbReference type="NCBI Taxonomy" id="2078593"/>
    <lineage>
        <taxon>Eukaryota</taxon>
        <taxon>Fungi</taxon>
        <taxon>Dikarya</taxon>
        <taxon>Ascomycota</taxon>
        <taxon>Pezizomycotina</taxon>
        <taxon>Sordariomycetes</taxon>
        <taxon>Hypocreomycetidae</taxon>
        <taxon>Glomerellales</taxon>
        <taxon>Glomerellaceae</taxon>
        <taxon>Colletotrichum</taxon>
        <taxon>Colletotrichum destructivum species complex</taxon>
    </lineage>
</organism>
<comment type="caution">
    <text evidence="2">The sequence shown here is derived from an EMBL/GenBank/DDBJ whole genome shotgun (WGS) entry which is preliminary data.</text>
</comment>
<evidence type="ECO:0000256" key="1">
    <source>
        <dbReference type="SAM" id="MobiDB-lite"/>
    </source>
</evidence>
<gene>
    <name evidence="2" type="ORF">CSHISOI_03569</name>
</gene>
<sequence length="87" mass="8748">MPRRSSSTTPPFPTRKAPRGPSLSVRHSTFSPASSSSPFATATAAPPLSMSSPASSASPSSSRTRTVTPGAPGLTAPSSTRLTSPAH</sequence>
<dbReference type="AlphaFoldDB" id="A0A5Q4BZG8"/>
<dbReference type="Proteomes" id="UP000326340">
    <property type="component" value="Unassembled WGS sequence"/>
</dbReference>
<reference evidence="2 3" key="1">
    <citation type="journal article" date="2019" name="Sci. Rep.">
        <title>Colletotrichum shisoi sp. nov., an anthracnose pathogen of Perilla frutescens in Japan: molecular phylogenetic, morphological and genomic evidence.</title>
        <authorList>
            <person name="Gan P."/>
            <person name="Tsushima A."/>
            <person name="Hiroyama R."/>
            <person name="Narusaka M."/>
            <person name="Takano Y."/>
            <person name="Narusaka Y."/>
            <person name="Kawaradani M."/>
            <person name="Damm U."/>
            <person name="Shirasu K."/>
        </authorList>
    </citation>
    <scope>NUCLEOTIDE SEQUENCE [LARGE SCALE GENOMIC DNA]</scope>
    <source>
        <strain evidence="2 3">PG-2018a</strain>
    </source>
</reference>
<name>A0A5Q4BZG8_9PEZI</name>
<accession>A0A5Q4BZG8</accession>
<proteinExistence type="predicted"/>
<keyword evidence="3" id="KW-1185">Reference proteome</keyword>
<evidence type="ECO:0000313" key="2">
    <source>
        <dbReference type="EMBL" id="TQN71946.1"/>
    </source>
</evidence>
<feature type="region of interest" description="Disordered" evidence="1">
    <location>
        <begin position="1"/>
        <end position="87"/>
    </location>
</feature>
<feature type="compositionally biased region" description="Polar residues" evidence="1">
    <location>
        <begin position="76"/>
        <end position="87"/>
    </location>
</feature>